<dbReference type="AlphaFoldDB" id="A0A8S1DVF9"/>
<protein>
    <recommendedName>
        <fullName evidence="1">C2H2-type domain-containing protein</fullName>
    </recommendedName>
</protein>
<comment type="caution">
    <text evidence="2">The sequence shown here is derived from an EMBL/GenBank/DDBJ whole genome shotgun (WGS) entry which is preliminary data.</text>
</comment>
<keyword evidence="3" id="KW-1185">Reference proteome</keyword>
<evidence type="ECO:0000259" key="1">
    <source>
        <dbReference type="PROSITE" id="PS00028"/>
    </source>
</evidence>
<dbReference type="Proteomes" id="UP000494165">
    <property type="component" value="Unassembled WGS sequence"/>
</dbReference>
<name>A0A8S1DVF9_9INSE</name>
<organism evidence="2 3">
    <name type="scientific">Cloeon dipterum</name>
    <dbReference type="NCBI Taxonomy" id="197152"/>
    <lineage>
        <taxon>Eukaryota</taxon>
        <taxon>Metazoa</taxon>
        <taxon>Ecdysozoa</taxon>
        <taxon>Arthropoda</taxon>
        <taxon>Hexapoda</taxon>
        <taxon>Insecta</taxon>
        <taxon>Pterygota</taxon>
        <taxon>Palaeoptera</taxon>
        <taxon>Ephemeroptera</taxon>
        <taxon>Pisciforma</taxon>
        <taxon>Baetidae</taxon>
        <taxon>Cloeon</taxon>
    </lineage>
</organism>
<dbReference type="EMBL" id="CADEPI010000258">
    <property type="protein sequence ID" value="CAB3382141.1"/>
    <property type="molecule type" value="Genomic_DNA"/>
</dbReference>
<accession>A0A8S1DVF9</accession>
<gene>
    <name evidence="2" type="ORF">CLODIP_2_CD09827</name>
</gene>
<dbReference type="InterPro" id="IPR013087">
    <property type="entry name" value="Znf_C2H2_type"/>
</dbReference>
<reference evidence="2 3" key="1">
    <citation type="submission" date="2020-04" db="EMBL/GenBank/DDBJ databases">
        <authorList>
            <person name="Alioto T."/>
            <person name="Alioto T."/>
            <person name="Gomez Garrido J."/>
        </authorList>
    </citation>
    <scope>NUCLEOTIDE SEQUENCE [LARGE SCALE GENOMIC DNA]</scope>
</reference>
<dbReference type="PROSITE" id="PS00028">
    <property type="entry name" value="ZINC_FINGER_C2H2_1"/>
    <property type="match status" value="1"/>
</dbReference>
<feature type="domain" description="C2H2-type" evidence="1">
    <location>
        <begin position="127"/>
        <end position="149"/>
    </location>
</feature>
<dbReference type="SMART" id="SM00355">
    <property type="entry name" value="ZnF_C2H2"/>
    <property type="match status" value="5"/>
</dbReference>
<sequence>MNFREKRYPAVVDLSDPEQVKELGPGSNEEPFFIDVATCGFCHLLFPVTNATLVYNKQDEGKILICQVCAYFTKLTKGNIAKKTGCLGWNNSAQLKKFIQYFELLYDLDNIQPPDGVLGYFCKRLRCNICQKPVSLHETMEQHAEEHHHKSGDVCFCTCNHGIFSNLPANTLICPNCNKLILRNVSQQPPRQPVEEAQALPSFSGYDAQNPYFQGYNIAPPRIPGMPFGYGPVMFPHYLQDHPPSFVQIPRMNFQPPRPFFPQPRQYIKPSGIASWHRDEQMRRMYNYYNVPQCSWCYLELGIVQWWRLCCKQETADVCQYCLQRAEMYRSNVLNFIRSSEHFMKVNKMPESFEGLDDDKIIGFVKFTSQCSECQREIPREILAEHLRDIHTFGVVVKCQQNCKKFFKLEMIDAHRATCKEICKMRSKGEGEISHDHRIAHEAKARKASRFLTRKQSSRRQSPVFSFKIPKMERFCTCDHGIFSNLPANTLICPACNKFILRNALRSPPRQPVDEARAMPSYFSFPSGYQAQGPYFQGYCRAPPIFPEMSYGHQPYLFLPVPPPEPIPRMVGPFVPHHQQYFAPPGNASGSSNYYPSQCSWCYIDLWYLARKRVYLKDKIAEICQFCLQRTEISSKRKILKFIKSSRELLRDYTADPFSELVTGVIGYVKHTIQCSECHTEIPREIYPHHLGNIHNFGFVVQCQQNCKKFFKLEEIDAHGATCRKICDICFAKGSASEADALQLHFAQHVARHHNNIAVCDFDGCLRTFSDCKIVYDHIILEHIWKAL</sequence>
<evidence type="ECO:0000313" key="2">
    <source>
        <dbReference type="EMBL" id="CAB3382141.1"/>
    </source>
</evidence>
<proteinExistence type="predicted"/>
<evidence type="ECO:0000313" key="3">
    <source>
        <dbReference type="Proteomes" id="UP000494165"/>
    </source>
</evidence>